<dbReference type="GO" id="GO:0045727">
    <property type="term" value="P:positive regulation of translation"/>
    <property type="evidence" value="ECO:0007669"/>
    <property type="project" value="TreeGrafter"/>
</dbReference>
<proteinExistence type="predicted"/>
<gene>
    <name evidence="3" type="ORF">fugu_014679</name>
</gene>
<dbReference type="PANTHER" id="PTHR15917:SF0">
    <property type="entry name" value="PROTEIN LARGEN"/>
    <property type="match status" value="1"/>
</dbReference>
<feature type="region of interest" description="Disordered" evidence="2">
    <location>
        <begin position="247"/>
        <end position="296"/>
    </location>
</feature>
<dbReference type="AlphaFoldDB" id="A0A4Z2C1Z2"/>
<keyword evidence="4" id="KW-1185">Reference proteome</keyword>
<organism evidence="3 4">
    <name type="scientific">Takifugu bimaculatus</name>
    <dbReference type="NCBI Taxonomy" id="433685"/>
    <lineage>
        <taxon>Eukaryota</taxon>
        <taxon>Metazoa</taxon>
        <taxon>Chordata</taxon>
        <taxon>Craniata</taxon>
        <taxon>Vertebrata</taxon>
        <taxon>Euteleostomi</taxon>
        <taxon>Actinopterygii</taxon>
        <taxon>Neopterygii</taxon>
        <taxon>Teleostei</taxon>
        <taxon>Neoteleostei</taxon>
        <taxon>Acanthomorphata</taxon>
        <taxon>Eupercaria</taxon>
        <taxon>Tetraodontiformes</taxon>
        <taxon>Tetradontoidea</taxon>
        <taxon>Tetraodontidae</taxon>
        <taxon>Takifugu</taxon>
    </lineage>
</organism>
<accession>A0A4Z2C1Z2</accession>
<keyword evidence="1" id="KW-0175">Coiled coil</keyword>
<evidence type="ECO:0000256" key="2">
    <source>
        <dbReference type="SAM" id="MobiDB-lite"/>
    </source>
</evidence>
<feature type="compositionally biased region" description="Polar residues" evidence="2">
    <location>
        <begin position="472"/>
        <end position="482"/>
    </location>
</feature>
<reference evidence="3 4" key="1">
    <citation type="submission" date="2019-04" db="EMBL/GenBank/DDBJ databases">
        <title>The sequence and de novo assembly of Takifugu bimaculatus genome using PacBio and Hi-C technologies.</title>
        <authorList>
            <person name="Xu P."/>
            <person name="Liu B."/>
            <person name="Zhou Z."/>
        </authorList>
    </citation>
    <scope>NUCLEOTIDE SEQUENCE [LARGE SCALE GENOMIC DNA]</scope>
    <source>
        <strain evidence="3">TB-2018</strain>
        <tissue evidence="3">Muscle</tissue>
    </source>
</reference>
<dbReference type="PANTHER" id="PTHR15917">
    <property type="match status" value="1"/>
</dbReference>
<evidence type="ECO:0008006" key="5">
    <source>
        <dbReference type="Google" id="ProtNLM"/>
    </source>
</evidence>
<dbReference type="InterPro" id="IPR027997">
    <property type="entry name" value="Largen/INSYN1"/>
</dbReference>
<evidence type="ECO:0000256" key="1">
    <source>
        <dbReference type="ARBA" id="ARBA00023054"/>
    </source>
</evidence>
<sequence>MYTEGAQIAGQHRFFQRISTSAPRPCPHCVQHEQRAYGHHGVPRQMIRPSLDCRRDIQAPQVKDVGEQAFALDRVERSSHHSPQRRPVFVGLGLNSQTDELCQAYRWEFNPAQCNYPPEFGERHYLPVKEHCGCMVRHNTGTRHVNTGIPHPLPHLQVRSQGGRHRRTVRYVSVEEECCGCPKNYHLESYNPHLRHLYIPNGHCQPKTVIFDGRDERDSHEEQSWLRGVSEEFCPGRSGFFPTEVPPKHLNESRQRGPCVTIPGSATPERSGSPANGDHRGQGSEVVKRRKTQDSVRDQIRQVVMDLEDVLGGLKQVHVEMKEVVEQIDRLTASIDLGDEVPCITHGGSSDFHGSLHPCDLRLAPPPSPKNVPVHAPRHVEEDRIILRTNSPSPVHMASVVKTSHFTPPSHTKDIGHERHGVNGHPPHLCPPRDSNHNGHIPSEHHPLNPDVKVTVANGTSNLRTHKPPPYSQNGRCGNGPTSPLKPARTSVHPGRGRHDGSVV</sequence>
<evidence type="ECO:0000313" key="4">
    <source>
        <dbReference type="Proteomes" id="UP000516260"/>
    </source>
</evidence>
<feature type="compositionally biased region" description="Basic and acidic residues" evidence="2">
    <location>
        <begin position="434"/>
        <end position="448"/>
    </location>
</feature>
<name>A0A4Z2C1Z2_9TELE</name>
<dbReference type="EMBL" id="SWLE01000007">
    <property type="protein sequence ID" value="TNM98433.1"/>
    <property type="molecule type" value="Genomic_DNA"/>
</dbReference>
<feature type="compositionally biased region" description="Basic and acidic residues" evidence="2">
    <location>
        <begin position="411"/>
        <end position="421"/>
    </location>
</feature>
<protein>
    <recommendedName>
        <fullName evidence="5">Protein Largen</fullName>
    </recommendedName>
</protein>
<comment type="caution">
    <text evidence="3">The sequence shown here is derived from an EMBL/GenBank/DDBJ whole genome shotgun (WGS) entry which is preliminary data.</text>
</comment>
<dbReference type="Proteomes" id="UP000516260">
    <property type="component" value="Chromosome 15"/>
</dbReference>
<dbReference type="GO" id="GO:0045793">
    <property type="term" value="P:positive regulation of cell size"/>
    <property type="evidence" value="ECO:0007669"/>
    <property type="project" value="TreeGrafter"/>
</dbReference>
<feature type="region of interest" description="Disordered" evidence="2">
    <location>
        <begin position="404"/>
        <end position="504"/>
    </location>
</feature>
<evidence type="ECO:0000313" key="3">
    <source>
        <dbReference type="EMBL" id="TNM98433.1"/>
    </source>
</evidence>